<dbReference type="PANTHER" id="PTHR34709">
    <property type="entry name" value="OS10G0396666 PROTEIN"/>
    <property type="match status" value="1"/>
</dbReference>
<name>A0A6G1BLP7_9ORYZ</name>
<evidence type="ECO:0000313" key="2">
    <source>
        <dbReference type="Proteomes" id="UP000479710"/>
    </source>
</evidence>
<dbReference type="Proteomes" id="UP000479710">
    <property type="component" value="Unassembled WGS sequence"/>
</dbReference>
<sequence length="148" mass="15656">MECCRGGLLRGVSTALPYAGGGGDEDRLSALPDDLLLRILAGLRCARAAAHTGLLARRWRGLWAGLPELTVASLLAAAAAVAPAELVVHASWAVQRIELPCFDRAASIKLDVYFVGFTLPLAGAGGFPALETLHLDNCYMDLSDMIPR</sequence>
<keyword evidence="2" id="KW-1185">Reference proteome</keyword>
<accession>A0A6G1BLP7</accession>
<proteinExistence type="predicted"/>
<dbReference type="PANTHER" id="PTHR34709:SF62">
    <property type="entry name" value="OS12G0545400 PROTEIN"/>
    <property type="match status" value="1"/>
</dbReference>
<evidence type="ECO:0008006" key="3">
    <source>
        <dbReference type="Google" id="ProtNLM"/>
    </source>
</evidence>
<dbReference type="AlphaFoldDB" id="A0A6G1BLP7"/>
<dbReference type="OrthoDB" id="693840at2759"/>
<evidence type="ECO:0000313" key="1">
    <source>
        <dbReference type="EMBL" id="KAF0888836.1"/>
    </source>
</evidence>
<dbReference type="InterPro" id="IPR055312">
    <property type="entry name" value="FBL15-like"/>
</dbReference>
<dbReference type="SUPFAM" id="SSF81383">
    <property type="entry name" value="F-box domain"/>
    <property type="match status" value="1"/>
</dbReference>
<dbReference type="InterPro" id="IPR036047">
    <property type="entry name" value="F-box-like_dom_sf"/>
</dbReference>
<reference evidence="1 2" key="1">
    <citation type="submission" date="2019-11" db="EMBL/GenBank/DDBJ databases">
        <title>Whole genome sequence of Oryza granulata.</title>
        <authorList>
            <person name="Li W."/>
        </authorList>
    </citation>
    <scope>NUCLEOTIDE SEQUENCE [LARGE SCALE GENOMIC DNA]</scope>
    <source>
        <strain evidence="2">cv. Menghai</strain>
        <tissue evidence="1">Leaf</tissue>
    </source>
</reference>
<comment type="caution">
    <text evidence="1">The sequence shown here is derived from an EMBL/GenBank/DDBJ whole genome shotgun (WGS) entry which is preliminary data.</text>
</comment>
<dbReference type="EMBL" id="SPHZ02000012">
    <property type="protein sequence ID" value="KAF0888836.1"/>
    <property type="molecule type" value="Genomic_DNA"/>
</dbReference>
<gene>
    <name evidence="1" type="ORF">E2562_019347</name>
</gene>
<organism evidence="1 2">
    <name type="scientific">Oryza meyeriana var. granulata</name>
    <dbReference type="NCBI Taxonomy" id="110450"/>
    <lineage>
        <taxon>Eukaryota</taxon>
        <taxon>Viridiplantae</taxon>
        <taxon>Streptophyta</taxon>
        <taxon>Embryophyta</taxon>
        <taxon>Tracheophyta</taxon>
        <taxon>Spermatophyta</taxon>
        <taxon>Magnoliopsida</taxon>
        <taxon>Liliopsida</taxon>
        <taxon>Poales</taxon>
        <taxon>Poaceae</taxon>
        <taxon>BOP clade</taxon>
        <taxon>Oryzoideae</taxon>
        <taxon>Oryzeae</taxon>
        <taxon>Oryzinae</taxon>
        <taxon>Oryza</taxon>
        <taxon>Oryza meyeriana</taxon>
    </lineage>
</organism>
<protein>
    <recommendedName>
        <fullName evidence="3">F-box domain-containing protein</fullName>
    </recommendedName>
</protein>